<dbReference type="eggNOG" id="COG1247">
    <property type="taxonomic scope" value="Bacteria"/>
</dbReference>
<dbReference type="InterPro" id="IPR000182">
    <property type="entry name" value="GNAT_dom"/>
</dbReference>
<keyword evidence="1" id="KW-0418">Kinase</keyword>
<dbReference type="AlphaFoldDB" id="C0QAS0"/>
<dbReference type="HOGENOM" id="CLU_040525_0_0_7"/>
<dbReference type="Gene3D" id="3.30.565.10">
    <property type="entry name" value="Histidine kinase-like ATPase, C-terminal domain"/>
    <property type="match status" value="1"/>
</dbReference>
<dbReference type="CDD" id="cd04301">
    <property type="entry name" value="NAT_SF"/>
    <property type="match status" value="1"/>
</dbReference>
<feature type="domain" description="N-acetyltransferase" evidence="2">
    <location>
        <begin position="178"/>
        <end position="343"/>
    </location>
</feature>
<evidence type="ECO:0000313" key="4">
    <source>
        <dbReference type="Proteomes" id="UP000000442"/>
    </source>
</evidence>
<sequence>MKLFQNSHPQPRVKSCLSLPTRIDYIKPIQGYVEALCHIHGCDKGESLMVVLAVEEAVSNVIHHGYESEQGEVFDISFDVGAADLTIEIHDKGLPFDPDTMKYFGENDSQAPPDSNHGFGIRLMKEAMDRVEFLNLGKKGKLVRMSKYFRHGKVDRYLSKENLHRDTPLDKDCIQPPFTVRPLLVDETIEVSRCAYRAYGYTYREFIYYPQKIWELNQTGQLHSFVLVDDQEKLLGHLGLSFSIPGATIAELTAAFVDPVCRGRRLLGQLMAEVMAEAEQMGLQGLFVHAVTSHSASQKGAARCGFVPTGLLLAALFPDLEFKALTGKVAQKENALLMVKQLQSRPPFKLWVPDRYSKMVESLAADMGRRIFVKTDTVPLAKVSGGEGNRYYQVEEFNFVEIRIMTFGEDVLAELGHRVRGFITNKVDVVYLYLDVECPEAGTFATRCLDMGFFFCGYMPGEMAGRDALILQKLNNITIDFTALDLANQQAAGIMEFIQGDMPVIGEK</sequence>
<dbReference type="Pfam" id="PF13581">
    <property type="entry name" value="HATPase_c_2"/>
    <property type="match status" value="1"/>
</dbReference>
<evidence type="ECO:0000256" key="1">
    <source>
        <dbReference type="ARBA" id="ARBA00022527"/>
    </source>
</evidence>
<gene>
    <name evidence="3" type="primary">srf</name>
    <name evidence="3" type="ordered locus">HRM2_37950</name>
</gene>
<dbReference type="SUPFAM" id="SSF55729">
    <property type="entry name" value="Acyl-CoA N-acyltransferases (Nat)"/>
    <property type="match status" value="1"/>
</dbReference>
<organism evidence="3 4">
    <name type="scientific">Desulforapulum autotrophicum (strain ATCC 43914 / DSM 3382 / VKM B-1955 / HRM2)</name>
    <name type="common">Desulfobacterium autotrophicum</name>
    <dbReference type="NCBI Taxonomy" id="177437"/>
    <lineage>
        <taxon>Bacteria</taxon>
        <taxon>Pseudomonadati</taxon>
        <taxon>Thermodesulfobacteriota</taxon>
        <taxon>Desulfobacteria</taxon>
        <taxon>Desulfobacterales</taxon>
        <taxon>Desulfobacteraceae</taxon>
        <taxon>Desulforapulum</taxon>
    </lineage>
</organism>
<dbReference type="Proteomes" id="UP000000442">
    <property type="component" value="Chromosome"/>
</dbReference>
<dbReference type="InterPro" id="IPR003594">
    <property type="entry name" value="HATPase_dom"/>
</dbReference>
<proteinExistence type="predicted"/>
<dbReference type="OrthoDB" id="163538at2"/>
<dbReference type="PANTHER" id="PTHR35526">
    <property type="entry name" value="ANTI-SIGMA-F FACTOR RSBW-RELATED"/>
    <property type="match status" value="1"/>
</dbReference>
<dbReference type="GO" id="GO:0004674">
    <property type="term" value="F:protein serine/threonine kinase activity"/>
    <property type="evidence" value="ECO:0007669"/>
    <property type="project" value="UniProtKB-KW"/>
</dbReference>
<dbReference type="InterPro" id="IPR036890">
    <property type="entry name" value="HATPase_C_sf"/>
</dbReference>
<dbReference type="RefSeq" id="WP_015905599.1">
    <property type="nucleotide sequence ID" value="NC_012108.1"/>
</dbReference>
<dbReference type="InterPro" id="IPR050267">
    <property type="entry name" value="Anti-sigma-factor_SerPK"/>
</dbReference>
<dbReference type="PROSITE" id="PS51186">
    <property type="entry name" value="GNAT"/>
    <property type="match status" value="1"/>
</dbReference>
<keyword evidence="1" id="KW-0723">Serine/threonine-protein kinase</keyword>
<keyword evidence="4" id="KW-1185">Reference proteome</keyword>
<dbReference type="CDD" id="cd16936">
    <property type="entry name" value="HATPase_RsbW-like"/>
    <property type="match status" value="1"/>
</dbReference>
<dbReference type="GO" id="GO:0016747">
    <property type="term" value="F:acyltransferase activity, transferring groups other than amino-acyl groups"/>
    <property type="evidence" value="ECO:0007669"/>
    <property type="project" value="InterPro"/>
</dbReference>
<dbReference type="EMBL" id="CP001087">
    <property type="protein sequence ID" value="ACN16853.1"/>
    <property type="molecule type" value="Genomic_DNA"/>
</dbReference>
<dbReference type="KEGG" id="dat:HRM2_37950"/>
<dbReference type="InterPro" id="IPR016181">
    <property type="entry name" value="Acyl_CoA_acyltransferase"/>
</dbReference>
<protein>
    <submittedName>
        <fullName evidence="3">Srf</fullName>
        <ecNumber evidence="3">2.7.11.1</ecNumber>
    </submittedName>
</protein>
<reference evidence="3 4" key="1">
    <citation type="journal article" date="2009" name="Environ. Microbiol.">
        <title>Genome sequence of Desulfobacterium autotrophicum HRM2, a marine sulfate reducer oxidizing organic carbon completely to carbon dioxide.</title>
        <authorList>
            <person name="Strittmatter A.W."/>
            <person name="Liesegang H."/>
            <person name="Rabus R."/>
            <person name="Decker I."/>
            <person name="Amann J."/>
            <person name="Andres S."/>
            <person name="Henne A."/>
            <person name="Fricke W.F."/>
            <person name="Martinez-Arias R."/>
            <person name="Bartels D."/>
            <person name="Goesmann A."/>
            <person name="Krause L."/>
            <person name="Puehler A."/>
            <person name="Klenk H.P."/>
            <person name="Richter M."/>
            <person name="Schuler M."/>
            <person name="Gloeckner F.O."/>
            <person name="Meyerdierks A."/>
            <person name="Gottschalk G."/>
            <person name="Amann R."/>
        </authorList>
    </citation>
    <scope>NUCLEOTIDE SEQUENCE [LARGE SCALE GENOMIC DNA]</scope>
    <source>
        <strain evidence="4">ATCC 43914 / DSM 3382 / HRM2</strain>
    </source>
</reference>
<dbReference type="eggNOG" id="COG2172">
    <property type="taxonomic scope" value="Bacteria"/>
</dbReference>
<accession>C0QAS0</accession>
<dbReference type="EC" id="2.7.11.1" evidence="3"/>
<evidence type="ECO:0000313" key="3">
    <source>
        <dbReference type="EMBL" id="ACN16853.1"/>
    </source>
</evidence>
<evidence type="ECO:0000259" key="2">
    <source>
        <dbReference type="PROSITE" id="PS51186"/>
    </source>
</evidence>
<name>C0QAS0_DESAH</name>
<dbReference type="Gene3D" id="3.40.630.30">
    <property type="match status" value="1"/>
</dbReference>
<dbReference type="Pfam" id="PF00583">
    <property type="entry name" value="Acetyltransf_1"/>
    <property type="match status" value="1"/>
</dbReference>
<dbReference type="PANTHER" id="PTHR35526:SF3">
    <property type="entry name" value="ANTI-SIGMA-F FACTOR RSBW"/>
    <property type="match status" value="1"/>
</dbReference>
<keyword evidence="3" id="KW-0808">Transferase</keyword>
<dbReference type="STRING" id="177437.HRM2_37950"/>
<dbReference type="SUPFAM" id="SSF55874">
    <property type="entry name" value="ATPase domain of HSP90 chaperone/DNA topoisomerase II/histidine kinase"/>
    <property type="match status" value="1"/>
</dbReference>